<accession>A0A4Y2UVA9</accession>
<proteinExistence type="predicted"/>
<gene>
    <name evidence="1" type="ORF">AVEN_263454_1</name>
</gene>
<sequence>AFVHEGSS</sequence>
<evidence type="ECO:0000313" key="1">
    <source>
        <dbReference type="EMBL" id="GBO16929.1"/>
    </source>
</evidence>
<keyword evidence="2" id="KW-1185">Reference proteome</keyword>
<reference evidence="1 2" key="1">
    <citation type="journal article" date="2019" name="Sci. Rep.">
        <title>Orb-weaving spider Araneus ventricosus genome elucidates the spidroin gene catalogue.</title>
        <authorList>
            <person name="Kono N."/>
            <person name="Nakamura H."/>
            <person name="Ohtoshi R."/>
            <person name="Moran D.A.P."/>
            <person name="Shinohara A."/>
            <person name="Yoshida Y."/>
            <person name="Fujiwara M."/>
            <person name="Mori M."/>
            <person name="Tomita M."/>
            <person name="Arakawa K."/>
        </authorList>
    </citation>
    <scope>NUCLEOTIDE SEQUENCE [LARGE SCALE GENOMIC DNA]</scope>
</reference>
<comment type="caution">
    <text evidence="1">The sequence shown here is derived from an EMBL/GenBank/DDBJ whole genome shotgun (WGS) entry which is preliminary data.</text>
</comment>
<feature type="non-terminal residue" evidence="1">
    <location>
        <position position="1"/>
    </location>
</feature>
<dbReference type="EMBL" id="BGPR01040734">
    <property type="protein sequence ID" value="GBO16929.1"/>
    <property type="molecule type" value="Genomic_DNA"/>
</dbReference>
<organism evidence="1 2">
    <name type="scientific">Araneus ventricosus</name>
    <name type="common">Orbweaver spider</name>
    <name type="synonym">Epeira ventricosa</name>
    <dbReference type="NCBI Taxonomy" id="182803"/>
    <lineage>
        <taxon>Eukaryota</taxon>
        <taxon>Metazoa</taxon>
        <taxon>Ecdysozoa</taxon>
        <taxon>Arthropoda</taxon>
        <taxon>Chelicerata</taxon>
        <taxon>Arachnida</taxon>
        <taxon>Araneae</taxon>
        <taxon>Araneomorphae</taxon>
        <taxon>Entelegynae</taxon>
        <taxon>Araneoidea</taxon>
        <taxon>Araneidae</taxon>
        <taxon>Araneus</taxon>
    </lineage>
</organism>
<dbReference type="Proteomes" id="UP000499080">
    <property type="component" value="Unassembled WGS sequence"/>
</dbReference>
<name>A0A4Y2UVA9_ARAVE</name>
<evidence type="ECO:0000313" key="2">
    <source>
        <dbReference type="Proteomes" id="UP000499080"/>
    </source>
</evidence>
<protein>
    <submittedName>
        <fullName evidence="1">Uncharacterized protein</fullName>
    </submittedName>
</protein>